<dbReference type="PANTHER" id="PTHR46825">
    <property type="entry name" value="D-ALANYL-D-ALANINE-CARBOXYPEPTIDASE/ENDOPEPTIDASE AMPH"/>
    <property type="match status" value="1"/>
</dbReference>
<feature type="chain" id="PRO_5040751813" evidence="1">
    <location>
        <begin position="21"/>
        <end position="512"/>
    </location>
</feature>
<feature type="signal peptide" evidence="1">
    <location>
        <begin position="1"/>
        <end position="20"/>
    </location>
</feature>
<dbReference type="Pfam" id="PF00144">
    <property type="entry name" value="Beta-lactamase"/>
    <property type="match status" value="1"/>
</dbReference>
<sequence length="512" mass="57552">MNKSLSLVSLLLLFSVSLFAQSKKSPDFKKLDAYFAKMVADWDVPGASIGIVKDGKLVFTGNYGLIETGKPEKPDENTLYAIASNSKAFTSALIGMLVQEGKLKWNDKIKDHLPYFSLYNDPWISSQVTVRDILSHRVGLGTFSGDVIWYKSEMSAENMIKLAGKLPQAYDFRAGYGYSNLMYITAGELIKKITGKTWGENVKERILDPLGMERTLTSARGLDDMDNVTTPHGRENEVNFPIEFEDWSEIAATGGIVSSVNDMAKWMIFNLNHGINGKDTLLTKASRNLVWTPHNNFMVDHTSKNDLGRHFSGYGLGWNLGDFHGKFMVGHTGGFDGMITAVTMIPEENLGIVVLTNGHKSPIMAATYYAFDQFLGTGTKDWSADLLARTNENLKNDTRISDMKARRVMGTEPSLPLNAYTGYYFAPVYGNISVSMDGDDMILEFENAPRLTAKLRHWHYDVWEIVWDEKHAWFSFGTVKFQTDNDMKITGLEFKVPNDDIFFEELNAKKVR</sequence>
<keyword evidence="5" id="KW-1185">Reference proteome</keyword>
<name>A0A9X2P4C3_9BACT</name>
<dbReference type="Pfam" id="PF11954">
    <property type="entry name" value="DUF3471"/>
    <property type="match status" value="1"/>
</dbReference>
<evidence type="ECO:0000313" key="4">
    <source>
        <dbReference type="EMBL" id="MCR9015037.1"/>
    </source>
</evidence>
<reference evidence="4" key="1">
    <citation type="submission" date="2022-08" db="EMBL/GenBank/DDBJ databases">
        <authorList>
            <person name="Zhang D."/>
        </authorList>
    </citation>
    <scope>NUCLEOTIDE SEQUENCE</scope>
    <source>
        <strain evidence="4">XJ19-11</strain>
    </source>
</reference>
<accession>A0A9X2P4C3</accession>
<dbReference type="Proteomes" id="UP001142175">
    <property type="component" value="Unassembled WGS sequence"/>
</dbReference>
<evidence type="ECO:0000259" key="3">
    <source>
        <dbReference type="Pfam" id="PF11954"/>
    </source>
</evidence>
<dbReference type="InterPro" id="IPR050491">
    <property type="entry name" value="AmpC-like"/>
</dbReference>
<evidence type="ECO:0000256" key="1">
    <source>
        <dbReference type="SAM" id="SignalP"/>
    </source>
</evidence>
<dbReference type="InterPro" id="IPR021860">
    <property type="entry name" value="Peptidase_S12_Pab87-rel_C"/>
</dbReference>
<protein>
    <submittedName>
        <fullName evidence="4">Serine hydrolase</fullName>
    </submittedName>
</protein>
<evidence type="ECO:0000259" key="2">
    <source>
        <dbReference type="Pfam" id="PF00144"/>
    </source>
</evidence>
<dbReference type="SUPFAM" id="SSF56601">
    <property type="entry name" value="beta-lactamase/transpeptidase-like"/>
    <property type="match status" value="1"/>
</dbReference>
<dbReference type="InterPro" id="IPR012338">
    <property type="entry name" value="Beta-lactam/transpept-like"/>
</dbReference>
<dbReference type="InterPro" id="IPR001466">
    <property type="entry name" value="Beta-lactam-related"/>
</dbReference>
<dbReference type="PANTHER" id="PTHR46825:SF15">
    <property type="entry name" value="BETA-LACTAMASE-RELATED DOMAIN-CONTAINING PROTEIN"/>
    <property type="match status" value="1"/>
</dbReference>
<gene>
    <name evidence="4" type="ORF">NU887_08315</name>
</gene>
<dbReference type="Gene3D" id="3.40.710.10">
    <property type="entry name" value="DD-peptidase/beta-lactamase superfamily"/>
    <property type="match status" value="1"/>
</dbReference>
<dbReference type="GO" id="GO:0016787">
    <property type="term" value="F:hydrolase activity"/>
    <property type="evidence" value="ECO:0007669"/>
    <property type="project" value="UniProtKB-KW"/>
</dbReference>
<keyword evidence="1" id="KW-0732">Signal</keyword>
<feature type="domain" description="Peptidase S12 Pab87-related C-terminal" evidence="3">
    <location>
        <begin position="407"/>
        <end position="509"/>
    </location>
</feature>
<evidence type="ECO:0000313" key="5">
    <source>
        <dbReference type="Proteomes" id="UP001142175"/>
    </source>
</evidence>
<dbReference type="RefSeq" id="WP_258422897.1">
    <property type="nucleotide sequence ID" value="NZ_JANSUY010000004.1"/>
</dbReference>
<proteinExistence type="predicted"/>
<dbReference type="AlphaFoldDB" id="A0A9X2P4C3"/>
<comment type="caution">
    <text evidence="4">The sequence shown here is derived from an EMBL/GenBank/DDBJ whole genome shotgun (WGS) entry which is preliminary data.</text>
</comment>
<organism evidence="4 5">
    <name type="scientific">Aquiflexum gelatinilyticum</name>
    <dbReference type="NCBI Taxonomy" id="2961943"/>
    <lineage>
        <taxon>Bacteria</taxon>
        <taxon>Pseudomonadati</taxon>
        <taxon>Bacteroidota</taxon>
        <taxon>Cytophagia</taxon>
        <taxon>Cytophagales</taxon>
        <taxon>Cyclobacteriaceae</taxon>
        <taxon>Aquiflexum</taxon>
    </lineage>
</organism>
<feature type="domain" description="Beta-lactamase-related" evidence="2">
    <location>
        <begin position="31"/>
        <end position="361"/>
    </location>
</feature>
<keyword evidence="4" id="KW-0378">Hydrolase</keyword>
<dbReference type="EMBL" id="JANSUY010000004">
    <property type="protein sequence ID" value="MCR9015037.1"/>
    <property type="molecule type" value="Genomic_DNA"/>
</dbReference>
<dbReference type="Gene3D" id="2.40.128.600">
    <property type="match status" value="1"/>
</dbReference>